<keyword evidence="3 9" id="KW-0004">4Fe-4S</keyword>
<evidence type="ECO:0000256" key="6">
    <source>
        <dbReference type="ARBA" id="ARBA00023002"/>
    </source>
</evidence>
<dbReference type="Proteomes" id="UP001208689">
    <property type="component" value="Chromosome"/>
</dbReference>
<feature type="domain" description="4Fe-4S ferredoxin-type" evidence="10">
    <location>
        <begin position="250"/>
        <end position="280"/>
    </location>
</feature>
<comment type="cofactor">
    <cofactor evidence="9">
        <name>[4Fe-4S] cluster</name>
        <dbReference type="ChEBI" id="CHEBI:49883"/>
    </cofactor>
</comment>
<dbReference type="PROSITE" id="PS51379">
    <property type="entry name" value="4FE4S_FER_2"/>
    <property type="match status" value="4"/>
</dbReference>
<evidence type="ECO:0000256" key="7">
    <source>
        <dbReference type="ARBA" id="ARBA00023004"/>
    </source>
</evidence>
<keyword evidence="12" id="KW-1185">Reference proteome</keyword>
<protein>
    <recommendedName>
        <fullName evidence="9">CoB--CoM heterodisulfide reductase iron-sulfur subunit A</fullName>
        <ecNumber evidence="9">1.8.-.-</ecNumber>
    </recommendedName>
</protein>
<evidence type="ECO:0000259" key="10">
    <source>
        <dbReference type="PROSITE" id="PS51379"/>
    </source>
</evidence>
<dbReference type="Pfam" id="PF13450">
    <property type="entry name" value="NAD_binding_8"/>
    <property type="match status" value="1"/>
</dbReference>
<sequence length="667" mass="73631">MLSKKKSAQKDFTQKEIKIGVYICHCGLNIGGVINVDLLVEFVKTLPFVSVARQYKFFCSEVGQNMIKSDIQDDLVNRVVVAACSPRMHEPTFRQVLASAGLNPYYFVQANIREHATWVHMYDVPGATRIAKDHLRMQIGKAAALKALYPQKVKVLPSCLVIGAGISGIFSALELAIQGYQVYLVERDLSIGGHMAQLDKTFPTMDCSACILTPKMVEISRNPQVKILSYSEVEKIDGYVGNFRVSIRQKAHYVNQEKCTGCGACVQYCPVSIGNEFDLGMNARKAIYIPFPQAVPGKYTIDLNHCIHCGICSRPDVCEPGAINFDDNDNILDLDVGTIIVTTGYDVINPQYLHNYGYGKYENVINGLQMERLLSSTGPTLGKPARPSDNKAPHSIAWIQCVGSRDTRAGCHPYCSRVCCLYAIKQARQYKEKHPEAEIYIFYIDIRAFGKGYEEFYESASRDYRIKFIRGRVSELAENPENKSIIIRGEDTLFGKPLEIQVDMVVLSVGLESRYDAEQLSTQLTIQRSADGFFLEAHPKLRPVDSLTEGIFMAGAAQGPKDIPDAVAQAKAAAASAASLMAQQEIEVEPYYSFVETGLCSGCRSCIEQCPFGAISFNQSINKAEINSIKCKGCGTCVSTCPSNAITQNHFSTPQLMAIINSILGDT</sequence>
<comment type="pathway">
    <text evidence="9">Cofactor metabolism; coenzyme M-coenzyme B heterodisulfide reduction; coenzyme B and coenzyme M from coenzyme M-coenzyme B heterodisulfide: step 1/1.</text>
</comment>
<keyword evidence="6 9" id="KW-0560">Oxidoreductase</keyword>
<dbReference type="SUPFAM" id="SSF54862">
    <property type="entry name" value="4Fe-4S ferredoxins"/>
    <property type="match status" value="1"/>
</dbReference>
<keyword evidence="8 9" id="KW-0411">Iron-sulfur</keyword>
<dbReference type="SUPFAM" id="SSF51905">
    <property type="entry name" value="FAD/NAD(P)-binding domain"/>
    <property type="match status" value="1"/>
</dbReference>
<dbReference type="PANTHER" id="PTHR43498:SF1">
    <property type="entry name" value="COB--COM HETERODISULFIDE REDUCTASE IRON-SULFUR SUBUNIT A"/>
    <property type="match status" value="1"/>
</dbReference>
<evidence type="ECO:0000256" key="8">
    <source>
        <dbReference type="ARBA" id="ARBA00023014"/>
    </source>
</evidence>
<feature type="domain" description="4Fe-4S ferredoxin-type" evidence="10">
    <location>
        <begin position="622"/>
        <end position="651"/>
    </location>
</feature>
<evidence type="ECO:0000256" key="3">
    <source>
        <dbReference type="ARBA" id="ARBA00022485"/>
    </source>
</evidence>
<dbReference type="PROSITE" id="PS00198">
    <property type="entry name" value="4FE4S_FER_1"/>
    <property type="match status" value="3"/>
</dbReference>
<organism evidence="11 12">
    <name type="scientific">Candidatus Lokiarchaeum ossiferum</name>
    <dbReference type="NCBI Taxonomy" id="2951803"/>
    <lineage>
        <taxon>Archaea</taxon>
        <taxon>Promethearchaeati</taxon>
        <taxon>Promethearchaeota</taxon>
        <taxon>Promethearchaeia</taxon>
        <taxon>Promethearchaeales</taxon>
        <taxon>Promethearchaeaceae</taxon>
        <taxon>Candidatus Lokiarchaeum</taxon>
    </lineage>
</organism>
<evidence type="ECO:0000313" key="11">
    <source>
        <dbReference type="EMBL" id="UYP46908.1"/>
    </source>
</evidence>
<evidence type="ECO:0000256" key="2">
    <source>
        <dbReference type="ARBA" id="ARBA00006561"/>
    </source>
</evidence>
<dbReference type="Gene3D" id="3.40.50.720">
    <property type="entry name" value="NAD(P)-binding Rossmann-like Domain"/>
    <property type="match status" value="1"/>
</dbReference>
<evidence type="ECO:0000313" key="12">
    <source>
        <dbReference type="Proteomes" id="UP001208689"/>
    </source>
</evidence>
<feature type="domain" description="4Fe-4S ferredoxin-type" evidence="10">
    <location>
        <begin position="297"/>
        <end position="328"/>
    </location>
</feature>
<keyword evidence="7 9" id="KW-0408">Iron</keyword>
<dbReference type="InterPro" id="IPR017896">
    <property type="entry name" value="4Fe4S_Fe-S-bd"/>
</dbReference>
<reference evidence="11" key="1">
    <citation type="submission" date="2022-09" db="EMBL/GenBank/DDBJ databases">
        <title>Actin cytoskeleton and complex cell architecture in an #Asgard archaeon.</title>
        <authorList>
            <person name="Ponce Toledo R.I."/>
            <person name="Schleper C."/>
            <person name="Rodrigues Oliveira T."/>
            <person name="Wollweber F."/>
            <person name="Xu J."/>
            <person name="Rittmann S."/>
            <person name="Klingl A."/>
            <person name="Pilhofer M."/>
        </authorList>
    </citation>
    <scope>NUCLEOTIDE SEQUENCE</scope>
    <source>
        <strain evidence="11">B-35</strain>
    </source>
</reference>
<evidence type="ECO:0000256" key="9">
    <source>
        <dbReference type="RuleBase" id="RU366072"/>
    </source>
</evidence>
<keyword evidence="5 9" id="KW-0274">FAD</keyword>
<keyword evidence="4 9" id="KW-0479">Metal-binding</keyword>
<comment type="cofactor">
    <cofactor evidence="1 9">
        <name>FAD</name>
        <dbReference type="ChEBI" id="CHEBI:57692"/>
    </cofactor>
</comment>
<comment type="similarity">
    <text evidence="2 9">Belongs to the HdrA family.</text>
</comment>
<feature type="domain" description="4Fe-4S ferredoxin-type" evidence="10">
    <location>
        <begin position="591"/>
        <end position="620"/>
    </location>
</feature>
<dbReference type="Pfam" id="PF13237">
    <property type="entry name" value="Fer4_10"/>
    <property type="match status" value="1"/>
</dbReference>
<dbReference type="InterPro" id="IPR039650">
    <property type="entry name" value="HdrA-like"/>
</dbReference>
<comment type="function">
    <text evidence="9">Part of a complex that catalyzes the reversible reduction of CoM-S-S-CoB to the thiol-coenzymes H-S-CoM (coenzyme M) and H-S-CoB (coenzyme B).</text>
</comment>
<dbReference type="Gene3D" id="3.30.70.3270">
    <property type="match status" value="1"/>
</dbReference>
<comment type="subunit">
    <text evidence="9">The ferredoxin:CoB-CoM heterodisulfide reductase is composed of three subunits; HdrA, HdrB and HdrC.</text>
</comment>
<dbReference type="InterPro" id="IPR036188">
    <property type="entry name" value="FAD/NAD-bd_sf"/>
</dbReference>
<dbReference type="InterPro" id="IPR017900">
    <property type="entry name" value="4Fe4S_Fe_S_CS"/>
</dbReference>
<name>A0ABY6HU89_9ARCH</name>
<evidence type="ECO:0000256" key="5">
    <source>
        <dbReference type="ARBA" id="ARBA00022827"/>
    </source>
</evidence>
<dbReference type="Pfam" id="PF00037">
    <property type="entry name" value="Fer4"/>
    <property type="match status" value="1"/>
</dbReference>
<evidence type="ECO:0000256" key="1">
    <source>
        <dbReference type="ARBA" id="ARBA00001974"/>
    </source>
</evidence>
<dbReference type="PANTHER" id="PTHR43498">
    <property type="entry name" value="FERREDOXIN:COB-COM HETERODISULFIDE REDUCTASE SUBUNIT A"/>
    <property type="match status" value="1"/>
</dbReference>
<gene>
    <name evidence="11" type="ORF">NEF87_003193</name>
</gene>
<dbReference type="Gene3D" id="3.30.70.20">
    <property type="match status" value="1"/>
</dbReference>
<proteinExistence type="inferred from homology"/>
<keyword evidence="9" id="KW-0285">Flavoprotein</keyword>
<accession>A0ABY6HU89</accession>
<dbReference type="EC" id="1.8.-.-" evidence="9"/>
<dbReference type="GO" id="GO:0016491">
    <property type="term" value="F:oxidoreductase activity"/>
    <property type="evidence" value="ECO:0007669"/>
    <property type="project" value="UniProtKB-KW"/>
</dbReference>
<dbReference type="EMBL" id="CP104013">
    <property type="protein sequence ID" value="UYP46908.1"/>
    <property type="molecule type" value="Genomic_DNA"/>
</dbReference>
<evidence type="ECO:0000256" key="4">
    <source>
        <dbReference type="ARBA" id="ARBA00022723"/>
    </source>
</evidence>